<comment type="caution">
    <text evidence="2">The sequence shown here is derived from an EMBL/GenBank/DDBJ whole genome shotgun (WGS) entry which is preliminary data.</text>
</comment>
<keyword evidence="3" id="KW-1185">Reference proteome</keyword>
<proteinExistence type="predicted"/>
<evidence type="ECO:0000313" key="2">
    <source>
        <dbReference type="EMBL" id="VEL42779.1"/>
    </source>
</evidence>
<evidence type="ECO:0000313" key="3">
    <source>
        <dbReference type="Proteomes" id="UP000784294"/>
    </source>
</evidence>
<protein>
    <submittedName>
        <fullName evidence="2">Uncharacterized protein</fullName>
    </submittedName>
</protein>
<gene>
    <name evidence="2" type="ORF">PXEA_LOCUS36219</name>
</gene>
<dbReference type="Proteomes" id="UP000784294">
    <property type="component" value="Unassembled WGS sequence"/>
</dbReference>
<feature type="region of interest" description="Disordered" evidence="1">
    <location>
        <begin position="41"/>
        <end position="117"/>
    </location>
</feature>
<organism evidence="2 3">
    <name type="scientific">Protopolystoma xenopodis</name>
    <dbReference type="NCBI Taxonomy" id="117903"/>
    <lineage>
        <taxon>Eukaryota</taxon>
        <taxon>Metazoa</taxon>
        <taxon>Spiralia</taxon>
        <taxon>Lophotrochozoa</taxon>
        <taxon>Platyhelminthes</taxon>
        <taxon>Monogenea</taxon>
        <taxon>Polyopisthocotylea</taxon>
        <taxon>Polystomatidea</taxon>
        <taxon>Polystomatidae</taxon>
        <taxon>Protopolystoma</taxon>
    </lineage>
</organism>
<dbReference type="EMBL" id="CAAALY010276530">
    <property type="protein sequence ID" value="VEL42779.1"/>
    <property type="molecule type" value="Genomic_DNA"/>
</dbReference>
<accession>A0A3S5BCD3</accession>
<name>A0A3S5BCD3_9PLAT</name>
<feature type="compositionally biased region" description="Polar residues" evidence="1">
    <location>
        <begin position="41"/>
        <end position="50"/>
    </location>
</feature>
<dbReference type="AlphaFoldDB" id="A0A3S5BCD3"/>
<sequence length="130" mass="14139">MIFSLRFLKYPGFILYIDSELPPAYEPSPITFYPQTDFKTPYPTVSSSGKPPSLLTASSLPPPLPTTDPVAPPDFVLPILPSVPTSSTNNMGGQGGVSGMTSSSSSHQDESDELRFDDLSRRFQQLKGKK</sequence>
<feature type="compositionally biased region" description="Pro residues" evidence="1">
    <location>
        <begin position="60"/>
        <end position="72"/>
    </location>
</feature>
<evidence type="ECO:0000256" key="1">
    <source>
        <dbReference type="SAM" id="MobiDB-lite"/>
    </source>
</evidence>
<feature type="compositionally biased region" description="Basic and acidic residues" evidence="1">
    <location>
        <begin position="107"/>
        <end position="117"/>
    </location>
</feature>
<reference evidence="2" key="1">
    <citation type="submission" date="2018-11" db="EMBL/GenBank/DDBJ databases">
        <authorList>
            <consortium name="Pathogen Informatics"/>
        </authorList>
    </citation>
    <scope>NUCLEOTIDE SEQUENCE</scope>
</reference>